<keyword evidence="1" id="KW-0812">Transmembrane</keyword>
<protein>
    <recommendedName>
        <fullName evidence="4">Lipopolysaccharide assembly protein A domain-containing protein</fullName>
    </recommendedName>
</protein>
<organism evidence="2 3">
    <name type="scientific">Glycomyces sambucus</name>
    <dbReference type="NCBI Taxonomy" id="380244"/>
    <lineage>
        <taxon>Bacteria</taxon>
        <taxon>Bacillati</taxon>
        <taxon>Actinomycetota</taxon>
        <taxon>Actinomycetes</taxon>
        <taxon>Glycomycetales</taxon>
        <taxon>Glycomycetaceae</taxon>
        <taxon>Glycomyces</taxon>
    </lineage>
</organism>
<keyword evidence="1" id="KW-0472">Membrane</keyword>
<evidence type="ECO:0000313" key="3">
    <source>
        <dbReference type="Proteomes" id="UP000198662"/>
    </source>
</evidence>
<dbReference type="Proteomes" id="UP000198662">
    <property type="component" value="Unassembled WGS sequence"/>
</dbReference>
<sequence>MSSGDAVEGKGGSALRRLIVAGVIIALAIWFILANTEEVGVKLWFVKVETPMWIMITVVFIAGWAVGALLRRRAARKRP</sequence>
<dbReference type="STRING" id="380244.SAMN05216298_1398"/>
<dbReference type="AlphaFoldDB" id="A0A1G9EU03"/>
<evidence type="ECO:0000313" key="2">
    <source>
        <dbReference type="EMBL" id="SDK79610.1"/>
    </source>
</evidence>
<proteinExistence type="predicted"/>
<evidence type="ECO:0000256" key="1">
    <source>
        <dbReference type="SAM" id="Phobius"/>
    </source>
</evidence>
<dbReference type="OrthoDB" id="3855005at2"/>
<accession>A0A1G9EU03</accession>
<feature type="transmembrane region" description="Helical" evidence="1">
    <location>
        <begin position="14"/>
        <end position="33"/>
    </location>
</feature>
<gene>
    <name evidence="2" type="ORF">SAMN05216298_1398</name>
</gene>
<keyword evidence="1" id="KW-1133">Transmembrane helix</keyword>
<evidence type="ECO:0008006" key="4">
    <source>
        <dbReference type="Google" id="ProtNLM"/>
    </source>
</evidence>
<dbReference type="RefSeq" id="WP_091045202.1">
    <property type="nucleotide sequence ID" value="NZ_FNGF01000002.1"/>
</dbReference>
<feature type="transmembrane region" description="Helical" evidence="1">
    <location>
        <begin position="53"/>
        <end position="70"/>
    </location>
</feature>
<name>A0A1G9EU03_9ACTN</name>
<reference evidence="3" key="1">
    <citation type="submission" date="2016-10" db="EMBL/GenBank/DDBJ databases">
        <authorList>
            <person name="Varghese N."/>
            <person name="Submissions S."/>
        </authorList>
    </citation>
    <scope>NUCLEOTIDE SEQUENCE [LARGE SCALE GENOMIC DNA]</scope>
    <source>
        <strain evidence="3">CGMCC 4.3147</strain>
    </source>
</reference>
<dbReference type="EMBL" id="FNGF01000002">
    <property type="protein sequence ID" value="SDK79610.1"/>
    <property type="molecule type" value="Genomic_DNA"/>
</dbReference>
<keyword evidence="3" id="KW-1185">Reference proteome</keyword>